<dbReference type="Gene3D" id="1.10.1200.10">
    <property type="entry name" value="ACP-like"/>
    <property type="match status" value="1"/>
</dbReference>
<name>A0A9Q3VW67_9ACTN</name>
<dbReference type="GO" id="GO:0017000">
    <property type="term" value="P:antibiotic biosynthetic process"/>
    <property type="evidence" value="ECO:0007669"/>
    <property type="project" value="UniProtKB-ARBA"/>
</dbReference>
<dbReference type="PROSITE" id="PS00012">
    <property type="entry name" value="PHOSPHOPANTETHEINE"/>
    <property type="match status" value="1"/>
</dbReference>
<dbReference type="GO" id="GO:0043041">
    <property type="term" value="P:amino acid activation for nonribosomal peptide biosynthetic process"/>
    <property type="evidence" value="ECO:0007669"/>
    <property type="project" value="TreeGrafter"/>
</dbReference>
<dbReference type="InterPro" id="IPR045851">
    <property type="entry name" value="AMP-bd_C_sf"/>
</dbReference>
<dbReference type="InterPro" id="IPR010071">
    <property type="entry name" value="AA_adenyl_dom"/>
</dbReference>
<dbReference type="GO" id="GO:0044550">
    <property type="term" value="P:secondary metabolite biosynthetic process"/>
    <property type="evidence" value="ECO:0007669"/>
    <property type="project" value="TreeGrafter"/>
</dbReference>
<evidence type="ECO:0000256" key="1">
    <source>
        <dbReference type="ARBA" id="ARBA00001957"/>
    </source>
</evidence>
<dbReference type="PANTHER" id="PTHR45527:SF1">
    <property type="entry name" value="FATTY ACID SYNTHASE"/>
    <property type="match status" value="1"/>
</dbReference>
<dbReference type="InterPro" id="IPR020845">
    <property type="entry name" value="AMP-binding_CS"/>
</dbReference>
<feature type="compositionally biased region" description="Basic and acidic residues" evidence="4">
    <location>
        <begin position="1"/>
        <end position="13"/>
    </location>
</feature>
<evidence type="ECO:0000313" key="7">
    <source>
        <dbReference type="Proteomes" id="UP001108029"/>
    </source>
</evidence>
<dbReference type="SUPFAM" id="SSF52777">
    <property type="entry name" value="CoA-dependent acyltransferases"/>
    <property type="match status" value="2"/>
</dbReference>
<dbReference type="CDD" id="cd05930">
    <property type="entry name" value="A_NRPS"/>
    <property type="match status" value="1"/>
</dbReference>
<keyword evidence="7" id="KW-1185">Reference proteome</keyword>
<dbReference type="AlphaFoldDB" id="A0A9Q3VW67"/>
<dbReference type="SUPFAM" id="SSF56801">
    <property type="entry name" value="Acetyl-CoA synthetase-like"/>
    <property type="match status" value="1"/>
</dbReference>
<evidence type="ECO:0000256" key="2">
    <source>
        <dbReference type="ARBA" id="ARBA00022450"/>
    </source>
</evidence>
<dbReference type="InterPro" id="IPR001242">
    <property type="entry name" value="Condensation_dom"/>
</dbReference>
<protein>
    <submittedName>
        <fullName evidence="6">Amino acid adenylation domain-containing protein</fullName>
    </submittedName>
</protein>
<dbReference type="SMART" id="SM00823">
    <property type="entry name" value="PKS_PP"/>
    <property type="match status" value="1"/>
</dbReference>
<feature type="region of interest" description="Disordered" evidence="4">
    <location>
        <begin position="1"/>
        <end position="29"/>
    </location>
</feature>
<dbReference type="GO" id="GO:0003824">
    <property type="term" value="F:catalytic activity"/>
    <property type="evidence" value="ECO:0007669"/>
    <property type="project" value="InterPro"/>
</dbReference>
<evidence type="ECO:0000313" key="6">
    <source>
        <dbReference type="EMBL" id="MCD9878897.1"/>
    </source>
</evidence>
<dbReference type="RefSeq" id="WP_232653098.1">
    <property type="nucleotide sequence ID" value="NZ_JAJSBI010000024.1"/>
</dbReference>
<dbReference type="NCBIfam" id="TIGR01733">
    <property type="entry name" value="AA-adenyl-dom"/>
    <property type="match status" value="1"/>
</dbReference>
<proteinExistence type="predicted"/>
<dbReference type="FunFam" id="3.40.50.980:FF:000001">
    <property type="entry name" value="Non-ribosomal peptide synthetase"/>
    <property type="match status" value="1"/>
</dbReference>
<evidence type="ECO:0000256" key="4">
    <source>
        <dbReference type="SAM" id="MobiDB-lite"/>
    </source>
</evidence>
<dbReference type="GO" id="GO:0005737">
    <property type="term" value="C:cytoplasm"/>
    <property type="evidence" value="ECO:0007669"/>
    <property type="project" value="TreeGrafter"/>
</dbReference>
<dbReference type="Pfam" id="PF00501">
    <property type="entry name" value="AMP-binding"/>
    <property type="match status" value="1"/>
</dbReference>
<dbReference type="GO" id="GO:0031177">
    <property type="term" value="F:phosphopantetheine binding"/>
    <property type="evidence" value="ECO:0007669"/>
    <property type="project" value="InterPro"/>
</dbReference>
<dbReference type="InterPro" id="IPR000873">
    <property type="entry name" value="AMP-dep_synth/lig_dom"/>
</dbReference>
<dbReference type="PANTHER" id="PTHR45527">
    <property type="entry name" value="NONRIBOSOMAL PEPTIDE SYNTHETASE"/>
    <property type="match status" value="1"/>
</dbReference>
<dbReference type="Proteomes" id="UP001108029">
    <property type="component" value="Unassembled WGS sequence"/>
</dbReference>
<dbReference type="Gene3D" id="3.30.300.30">
    <property type="match status" value="1"/>
</dbReference>
<comment type="caution">
    <text evidence="6">The sequence shown here is derived from an EMBL/GenBank/DDBJ whole genome shotgun (WGS) entry which is preliminary data.</text>
</comment>
<dbReference type="Gene3D" id="3.30.559.30">
    <property type="entry name" value="Nonribosomal peptide synthetase, condensation domain"/>
    <property type="match status" value="1"/>
</dbReference>
<evidence type="ECO:0000259" key="5">
    <source>
        <dbReference type="PROSITE" id="PS50075"/>
    </source>
</evidence>
<dbReference type="PROSITE" id="PS50075">
    <property type="entry name" value="CARRIER"/>
    <property type="match status" value="1"/>
</dbReference>
<evidence type="ECO:0000256" key="3">
    <source>
        <dbReference type="ARBA" id="ARBA00022553"/>
    </source>
</evidence>
<dbReference type="Pfam" id="PF13193">
    <property type="entry name" value="AMP-binding_C"/>
    <property type="match status" value="1"/>
</dbReference>
<dbReference type="InterPro" id="IPR025110">
    <property type="entry name" value="AMP-bd_C"/>
</dbReference>
<dbReference type="InterPro" id="IPR042099">
    <property type="entry name" value="ANL_N_sf"/>
</dbReference>
<dbReference type="InterPro" id="IPR020806">
    <property type="entry name" value="PKS_PP-bd"/>
</dbReference>
<dbReference type="EMBL" id="JAJSBI010000024">
    <property type="protein sequence ID" value="MCD9878897.1"/>
    <property type="molecule type" value="Genomic_DNA"/>
</dbReference>
<dbReference type="GO" id="GO:0008610">
    <property type="term" value="P:lipid biosynthetic process"/>
    <property type="evidence" value="ECO:0007669"/>
    <property type="project" value="UniProtKB-ARBA"/>
</dbReference>
<dbReference type="InterPro" id="IPR006162">
    <property type="entry name" value="Ppantetheine_attach_site"/>
</dbReference>
<dbReference type="InterPro" id="IPR036736">
    <property type="entry name" value="ACP-like_sf"/>
</dbReference>
<keyword evidence="2" id="KW-0596">Phosphopantetheine</keyword>
<dbReference type="InterPro" id="IPR023213">
    <property type="entry name" value="CAT-like_dom_sf"/>
</dbReference>
<comment type="cofactor">
    <cofactor evidence="1">
        <name>pantetheine 4'-phosphate</name>
        <dbReference type="ChEBI" id="CHEBI:47942"/>
    </cofactor>
</comment>
<dbReference type="Pfam" id="PF00668">
    <property type="entry name" value="Condensation"/>
    <property type="match status" value="1"/>
</dbReference>
<accession>A0A9Q3VW67</accession>
<dbReference type="Gene3D" id="3.30.559.10">
    <property type="entry name" value="Chloramphenicol acetyltransferase-like domain"/>
    <property type="match status" value="1"/>
</dbReference>
<dbReference type="Pfam" id="PF00550">
    <property type="entry name" value="PP-binding"/>
    <property type="match status" value="1"/>
</dbReference>
<sequence length="1000" mass="106531">MCGLHLRPDHGEQLRSGFEQGPDGRPRRTVPHAYEAEFAVHDADGSTAHAVRPRVQEFVDRPFRLEEPAGCVRAGFFRLSADEGVLVVVAHHIVTNFLSHGRIVEDLLTLYGALRTSEEPSLPPLSCSYADFVLEEIRNAAAPDPTWHADAAPQGPAPGTVGLPGLVPRRRRTGTGTTELDLPADLLPRLRAAARSANTSLFPVLLTAYQEVLHRHAGEPSGGVTVVCPVTSARRRRFPGAVGYFVKPLLVRAADRTEQPLAHAVRDAQTLVESARVRPQPSLAQIAARLGGGAGAGPVGQFGFGYQRTTTRLPLLDLFASGESPRRLELGGLTLGAYDVRHQEGQFDIAVEVVETSTTSKLVVRHRLHVCGADGARTLAAHFAAMLRAVPDHLHTPLRSVPMPVPEEEALLRSWSTGEVAPAPGLQVHELIAERAARDPSAPAVRAAGAEWSYAELHRRAEQITKFLRGRGVRAGSRVGICLPRCPEQVSVMLGVLHAGAAFVPLDPAYPADRLSYMAQDADVHCVVARRDAVPEGAFRPEKLAFEEEWAHGTGPAAAVPTAAGGDDAYVIYTSGSTGRPKGVAVGHVPLAHLALWQRRHFGLRPQDVVLRFAPASFDAFVWEVLLALTAGASLYVPDPEVVLAGSGLAEAIRAGTVTHAALPPSVLSGLEPSQVPSLADIVVAGEECAPALAACWVADGRRVSNVYGQTETTIGATLYRVEGDEQFLPVGPPNHNVRVEVVDSEQSAVPVGVPGEILVSGATVAGGYLNQPERTARSFLPATAQRERGYRTGDLGCWTAEGELRFLGRRDSQVKVRGFRIEPGEVEAVLATHSSVRDAAVVAVGEGGHRHLVAFVTGPRGQAVPDAAVLRGWLARRLPSHFVPSDIVPVDDMPRTPNGKIDRTRLATAAPTEGATPRSATWATDLEAAVASVWTSLLHRPVGPDDDFFALGGHSLLAVEAVGLLQETLGHEVPLRLVFTHPTAASLAAELHDARSAAT</sequence>
<dbReference type="Gene3D" id="3.40.50.12780">
    <property type="entry name" value="N-terminal domain of ligase-like"/>
    <property type="match status" value="1"/>
</dbReference>
<gene>
    <name evidence="6" type="ORF">LJ657_35895</name>
</gene>
<dbReference type="InterPro" id="IPR009081">
    <property type="entry name" value="PP-bd_ACP"/>
</dbReference>
<reference evidence="6" key="1">
    <citation type="submission" date="2021-12" db="EMBL/GenBank/DDBJ databases">
        <authorList>
            <person name="Lee J.-H."/>
            <person name="Kim S.-B."/>
        </authorList>
    </citation>
    <scope>NUCLEOTIDE SEQUENCE</scope>
    <source>
        <strain evidence="6">NR30</strain>
    </source>
</reference>
<dbReference type="PROSITE" id="PS00455">
    <property type="entry name" value="AMP_BINDING"/>
    <property type="match status" value="1"/>
</dbReference>
<keyword evidence="3" id="KW-0597">Phosphoprotein</keyword>
<dbReference type="SUPFAM" id="SSF47336">
    <property type="entry name" value="ACP-like"/>
    <property type="match status" value="1"/>
</dbReference>
<feature type="domain" description="Carrier" evidence="5">
    <location>
        <begin position="922"/>
        <end position="996"/>
    </location>
</feature>
<organism evidence="6 7">
    <name type="scientific">Streptomyces guryensis</name>
    <dbReference type="NCBI Taxonomy" id="2886947"/>
    <lineage>
        <taxon>Bacteria</taxon>
        <taxon>Bacillati</taxon>
        <taxon>Actinomycetota</taxon>
        <taxon>Actinomycetes</taxon>
        <taxon>Kitasatosporales</taxon>
        <taxon>Streptomycetaceae</taxon>
        <taxon>Streptomyces</taxon>
    </lineage>
</organism>